<sequence>MDTITIHVGTHGLTASSSFPGGNISPKIELQGVSKEVQYIAMVVQNKSGGENTKCIWTVWNIPSVGYIPPGYDAGPAPKFPFPAVQGLNDFGEHAWHGPSPGLGITDRLLFQVFGRVEPLVIAANAKMDEVIEALRDGKTVAHGSLEVVYQG</sequence>
<evidence type="ECO:0000313" key="1">
    <source>
        <dbReference type="EMBL" id="PAV08783.1"/>
    </source>
</evidence>
<name>A0AAX0Q7M7_9EURY</name>
<dbReference type="AlphaFoldDB" id="A0AAX0Q7M7"/>
<evidence type="ECO:0000313" key="2">
    <source>
        <dbReference type="Proteomes" id="UP000243820"/>
    </source>
</evidence>
<dbReference type="InterPro" id="IPR008914">
    <property type="entry name" value="PEBP"/>
</dbReference>
<reference evidence="1 2" key="1">
    <citation type="journal article" date="2017" name="BMC Genomics">
        <title>Genomic analysis of methanogenic archaea reveals a shift towards energy conservation.</title>
        <authorList>
            <person name="Gilmore S.P."/>
            <person name="Henske J.K."/>
            <person name="Sexton J.A."/>
            <person name="Solomon K.V."/>
            <person name="Seppala S."/>
            <person name="Yoo J.I."/>
            <person name="Huyett L.M."/>
            <person name="Pressman A."/>
            <person name="Cogan J.Z."/>
            <person name="Kivenson V."/>
            <person name="Peng X."/>
            <person name="Tan Y."/>
            <person name="Valentine D.L."/>
            <person name="O'Malley M.A."/>
        </authorList>
    </citation>
    <scope>NUCLEOTIDE SEQUENCE [LARGE SCALE GENOMIC DNA]</scope>
    <source>
        <strain evidence="1 2">XII</strain>
    </source>
</reference>
<proteinExistence type="predicted"/>
<keyword evidence="2" id="KW-1185">Reference proteome</keyword>
<dbReference type="Proteomes" id="UP000243820">
    <property type="component" value="Unassembled WGS sequence"/>
</dbReference>
<dbReference type="InterPro" id="IPR005247">
    <property type="entry name" value="YbhB_YbcL/LppC-like"/>
</dbReference>
<comment type="caution">
    <text evidence="1">The sequence shown here is derived from an EMBL/GenBank/DDBJ whole genome shotgun (WGS) entry which is preliminary data.</text>
</comment>
<dbReference type="CDD" id="cd00865">
    <property type="entry name" value="PEBP_bact_arch"/>
    <property type="match status" value="1"/>
</dbReference>
<gene>
    <name evidence="1" type="ORF">ASJ83_00195</name>
</gene>
<protein>
    <recommendedName>
        <fullName evidence="3">YbhB/YbcL family Raf kinase inhibitor-like protein</fullName>
    </recommendedName>
</protein>
<evidence type="ECO:0008006" key="3">
    <source>
        <dbReference type="Google" id="ProtNLM"/>
    </source>
</evidence>
<dbReference type="SUPFAM" id="SSF49777">
    <property type="entry name" value="PEBP-like"/>
    <property type="match status" value="1"/>
</dbReference>
<dbReference type="EMBL" id="LMVO01000043">
    <property type="protein sequence ID" value="PAV08783.1"/>
    <property type="molecule type" value="Genomic_DNA"/>
</dbReference>
<accession>A0AAX0Q7M7</accession>
<dbReference type="RefSeq" id="WP_042698547.1">
    <property type="nucleotide sequence ID" value="NZ_LMVO01000043.1"/>
</dbReference>
<organism evidence="1 2">
    <name type="scientific">Methanocorpusculum parvum</name>
    <dbReference type="NCBI Taxonomy" id="2193"/>
    <lineage>
        <taxon>Archaea</taxon>
        <taxon>Methanobacteriati</taxon>
        <taxon>Methanobacteriota</taxon>
        <taxon>Stenosarchaea group</taxon>
        <taxon>Methanomicrobia</taxon>
        <taxon>Methanomicrobiales</taxon>
        <taxon>Methanocorpusculaceae</taxon>
        <taxon>Methanocorpusculum</taxon>
    </lineage>
</organism>
<dbReference type="Pfam" id="PF01161">
    <property type="entry name" value="PBP"/>
    <property type="match status" value="1"/>
</dbReference>
<dbReference type="InterPro" id="IPR036610">
    <property type="entry name" value="PEBP-like_sf"/>
</dbReference>
<dbReference type="Gene3D" id="3.90.280.10">
    <property type="entry name" value="PEBP-like"/>
    <property type="match status" value="1"/>
</dbReference>